<dbReference type="KEGG" id="ttq:NIES37_54640"/>
<feature type="compositionally biased region" description="Basic and acidic residues" evidence="1">
    <location>
        <begin position="32"/>
        <end position="47"/>
    </location>
</feature>
<dbReference type="Proteomes" id="UP000218785">
    <property type="component" value="Chromosome"/>
</dbReference>
<gene>
    <name evidence="2" type="ORF">NIES37_54640</name>
</gene>
<keyword evidence="3" id="KW-1185">Reference proteome</keyword>
<proteinExistence type="predicted"/>
<accession>A0A1Z4N6X9</accession>
<protein>
    <submittedName>
        <fullName evidence="2">Uncharacterized protein</fullName>
    </submittedName>
</protein>
<reference evidence="2 3" key="1">
    <citation type="submission" date="2017-06" db="EMBL/GenBank/DDBJ databases">
        <title>Genome sequencing of cyanobaciteial culture collection at National Institute for Environmental Studies (NIES).</title>
        <authorList>
            <person name="Hirose Y."/>
            <person name="Shimura Y."/>
            <person name="Fujisawa T."/>
            <person name="Nakamura Y."/>
            <person name="Kawachi M."/>
        </authorList>
    </citation>
    <scope>NUCLEOTIDE SEQUENCE [LARGE SCALE GENOMIC DNA]</scope>
    <source>
        <strain evidence="2 3">NIES-37</strain>
    </source>
</reference>
<name>A0A1Z4N6X9_9CYAN</name>
<feature type="region of interest" description="Disordered" evidence="1">
    <location>
        <begin position="28"/>
        <end position="47"/>
    </location>
</feature>
<sequence length="47" mass="5572">MKRDYSRLNQQGGKRKCSRSILENLFSGSSQLDKKIPRPKWSRDFQT</sequence>
<evidence type="ECO:0000313" key="3">
    <source>
        <dbReference type="Proteomes" id="UP000218785"/>
    </source>
</evidence>
<organism evidence="2 3">
    <name type="scientific">Tolypothrix tenuis PCC 7101</name>
    <dbReference type="NCBI Taxonomy" id="231146"/>
    <lineage>
        <taxon>Bacteria</taxon>
        <taxon>Bacillati</taxon>
        <taxon>Cyanobacteriota</taxon>
        <taxon>Cyanophyceae</taxon>
        <taxon>Nostocales</taxon>
        <taxon>Tolypothrichaceae</taxon>
        <taxon>Tolypothrix</taxon>
    </lineage>
</organism>
<dbReference type="EMBL" id="AP018248">
    <property type="protein sequence ID" value="BAZ01464.1"/>
    <property type="molecule type" value="Genomic_DNA"/>
</dbReference>
<dbReference type="AlphaFoldDB" id="A0A1Z4N6X9"/>
<evidence type="ECO:0000256" key="1">
    <source>
        <dbReference type="SAM" id="MobiDB-lite"/>
    </source>
</evidence>
<evidence type="ECO:0000313" key="2">
    <source>
        <dbReference type="EMBL" id="BAZ01464.1"/>
    </source>
</evidence>